<feature type="compositionally biased region" description="Basic and acidic residues" evidence="1">
    <location>
        <begin position="28"/>
        <end position="43"/>
    </location>
</feature>
<organism evidence="2 3">
    <name type="scientific">Trifolium medium</name>
    <dbReference type="NCBI Taxonomy" id="97028"/>
    <lineage>
        <taxon>Eukaryota</taxon>
        <taxon>Viridiplantae</taxon>
        <taxon>Streptophyta</taxon>
        <taxon>Embryophyta</taxon>
        <taxon>Tracheophyta</taxon>
        <taxon>Spermatophyta</taxon>
        <taxon>Magnoliopsida</taxon>
        <taxon>eudicotyledons</taxon>
        <taxon>Gunneridae</taxon>
        <taxon>Pentapetalae</taxon>
        <taxon>rosids</taxon>
        <taxon>fabids</taxon>
        <taxon>Fabales</taxon>
        <taxon>Fabaceae</taxon>
        <taxon>Papilionoideae</taxon>
        <taxon>50 kb inversion clade</taxon>
        <taxon>NPAAA clade</taxon>
        <taxon>Hologalegina</taxon>
        <taxon>IRL clade</taxon>
        <taxon>Trifolieae</taxon>
        <taxon>Trifolium</taxon>
    </lineage>
</organism>
<proteinExistence type="predicted"/>
<dbReference type="EMBL" id="LXQA011166467">
    <property type="protein sequence ID" value="MCI87459.1"/>
    <property type="molecule type" value="Genomic_DNA"/>
</dbReference>
<feature type="non-terminal residue" evidence="2">
    <location>
        <position position="64"/>
    </location>
</feature>
<accession>A0A392VJB4</accession>
<dbReference type="AlphaFoldDB" id="A0A392VJB4"/>
<feature type="compositionally biased region" description="Basic and acidic residues" evidence="1">
    <location>
        <begin position="1"/>
        <end position="10"/>
    </location>
</feature>
<sequence length="64" mass="7117">MRRMQRDKGRQAGHGTSHSAAAGNQKMECIEAGHALHEMHIRNDAITSEGMTGNDEKTQWVLDN</sequence>
<protein>
    <submittedName>
        <fullName evidence="2">Uncharacterized protein</fullName>
    </submittedName>
</protein>
<dbReference type="Proteomes" id="UP000265520">
    <property type="component" value="Unassembled WGS sequence"/>
</dbReference>
<feature type="compositionally biased region" description="Low complexity" evidence="1">
    <location>
        <begin position="13"/>
        <end position="23"/>
    </location>
</feature>
<evidence type="ECO:0000313" key="3">
    <source>
        <dbReference type="Proteomes" id="UP000265520"/>
    </source>
</evidence>
<comment type="caution">
    <text evidence="2">The sequence shown here is derived from an EMBL/GenBank/DDBJ whole genome shotgun (WGS) entry which is preliminary data.</text>
</comment>
<keyword evidence="3" id="KW-1185">Reference proteome</keyword>
<name>A0A392VJB4_9FABA</name>
<feature type="region of interest" description="Disordered" evidence="1">
    <location>
        <begin position="1"/>
        <end position="64"/>
    </location>
</feature>
<evidence type="ECO:0000313" key="2">
    <source>
        <dbReference type="EMBL" id="MCI87459.1"/>
    </source>
</evidence>
<evidence type="ECO:0000256" key="1">
    <source>
        <dbReference type="SAM" id="MobiDB-lite"/>
    </source>
</evidence>
<reference evidence="2 3" key="1">
    <citation type="journal article" date="2018" name="Front. Plant Sci.">
        <title>Red Clover (Trifolium pratense) and Zigzag Clover (T. medium) - A Picture of Genomic Similarities and Differences.</title>
        <authorList>
            <person name="Dluhosova J."/>
            <person name="Istvanek J."/>
            <person name="Nedelnik J."/>
            <person name="Repkova J."/>
        </authorList>
    </citation>
    <scope>NUCLEOTIDE SEQUENCE [LARGE SCALE GENOMIC DNA]</scope>
    <source>
        <strain evidence="3">cv. 10/8</strain>
        <tissue evidence="2">Leaf</tissue>
    </source>
</reference>